<dbReference type="AlphaFoldDB" id="A0A3R7CXT6"/>
<gene>
    <name evidence="1" type="ORF">CSKR_109542</name>
</gene>
<name>A0A3R7CXT6_CLOSI</name>
<sequence length="105" mass="11545">MLNASEFSHLSRRMCSRLSDVIGGPDPSNDDSVTVLVLMIDFFMLISWLECDFTARKARGSNSTSASRLPPSLGLGNLAVSQPSCFLRVAWQLGTQKSVTDERFC</sequence>
<reference evidence="1 2" key="1">
    <citation type="journal article" date="2018" name="Biotechnol. Adv.">
        <title>Improved genomic resources and new bioinformatic workflow for the carcinogenic parasite Clonorchis sinensis: Biotechnological implications.</title>
        <authorList>
            <person name="Wang D."/>
            <person name="Korhonen P.K."/>
            <person name="Gasser R.B."/>
            <person name="Young N.D."/>
        </authorList>
    </citation>
    <scope>NUCLEOTIDE SEQUENCE [LARGE SCALE GENOMIC DNA]</scope>
    <source>
        <strain evidence="1">Cs-k2</strain>
    </source>
</reference>
<proteinExistence type="predicted"/>
<reference evidence="1 2" key="2">
    <citation type="journal article" date="2021" name="Genomics">
        <title>High-quality reference genome for Clonorchis sinensis.</title>
        <authorList>
            <person name="Young N.D."/>
            <person name="Stroehlein A.J."/>
            <person name="Kinkar L."/>
            <person name="Wang T."/>
            <person name="Sohn W.M."/>
            <person name="Chang B.C.H."/>
            <person name="Kaur P."/>
            <person name="Weisz D."/>
            <person name="Dudchenko O."/>
            <person name="Aiden E.L."/>
            <person name="Korhonen P.K."/>
            <person name="Gasser R.B."/>
        </authorList>
    </citation>
    <scope>NUCLEOTIDE SEQUENCE [LARGE SCALE GENOMIC DNA]</scope>
    <source>
        <strain evidence="1">Cs-k2</strain>
    </source>
</reference>
<evidence type="ECO:0000313" key="1">
    <source>
        <dbReference type="EMBL" id="KAG5453589.1"/>
    </source>
</evidence>
<comment type="caution">
    <text evidence="1">The sequence shown here is derived from an EMBL/GenBank/DDBJ whole genome shotgun (WGS) entry which is preliminary data.</text>
</comment>
<organism evidence="1 2">
    <name type="scientific">Clonorchis sinensis</name>
    <name type="common">Chinese liver fluke</name>
    <dbReference type="NCBI Taxonomy" id="79923"/>
    <lineage>
        <taxon>Eukaryota</taxon>
        <taxon>Metazoa</taxon>
        <taxon>Spiralia</taxon>
        <taxon>Lophotrochozoa</taxon>
        <taxon>Platyhelminthes</taxon>
        <taxon>Trematoda</taxon>
        <taxon>Digenea</taxon>
        <taxon>Opisthorchiida</taxon>
        <taxon>Opisthorchiata</taxon>
        <taxon>Opisthorchiidae</taxon>
        <taxon>Clonorchis</taxon>
    </lineage>
</organism>
<dbReference type="EMBL" id="NIRI02000010">
    <property type="protein sequence ID" value="KAG5453589.1"/>
    <property type="molecule type" value="Genomic_DNA"/>
</dbReference>
<protein>
    <submittedName>
        <fullName evidence="1">Uncharacterized protein</fullName>
    </submittedName>
</protein>
<accession>A0A3R7CXT6</accession>
<dbReference type="Proteomes" id="UP000286415">
    <property type="component" value="Unassembled WGS sequence"/>
</dbReference>
<dbReference type="InParanoid" id="A0A3R7CXT6"/>
<evidence type="ECO:0000313" key="2">
    <source>
        <dbReference type="Proteomes" id="UP000286415"/>
    </source>
</evidence>
<keyword evidence="2" id="KW-1185">Reference proteome</keyword>